<organism evidence="1 2">
    <name type="scientific">Panagrellus redivivus</name>
    <name type="common">Microworm</name>
    <dbReference type="NCBI Taxonomy" id="6233"/>
    <lineage>
        <taxon>Eukaryota</taxon>
        <taxon>Metazoa</taxon>
        <taxon>Ecdysozoa</taxon>
        <taxon>Nematoda</taxon>
        <taxon>Chromadorea</taxon>
        <taxon>Rhabditida</taxon>
        <taxon>Tylenchina</taxon>
        <taxon>Panagrolaimomorpha</taxon>
        <taxon>Panagrolaimoidea</taxon>
        <taxon>Panagrolaimidae</taxon>
        <taxon>Panagrellus</taxon>
    </lineage>
</organism>
<dbReference type="GO" id="GO:0046982">
    <property type="term" value="F:protein heterodimerization activity"/>
    <property type="evidence" value="ECO:0007669"/>
    <property type="project" value="InterPro"/>
</dbReference>
<reference evidence="1" key="1">
    <citation type="journal article" date="2013" name="Genetics">
        <title>The draft genome and transcriptome of Panagrellus redivivus are shaped by the harsh demands of a free-living lifestyle.</title>
        <authorList>
            <person name="Srinivasan J."/>
            <person name="Dillman A.R."/>
            <person name="Macchietto M.G."/>
            <person name="Heikkinen L."/>
            <person name="Lakso M."/>
            <person name="Fracchia K.M."/>
            <person name="Antoshechkin I."/>
            <person name="Mortazavi A."/>
            <person name="Wong G."/>
            <person name="Sternberg P.W."/>
        </authorList>
    </citation>
    <scope>NUCLEOTIDE SEQUENCE [LARGE SCALE GENOMIC DNA]</scope>
    <source>
        <strain evidence="1">MT8872</strain>
    </source>
</reference>
<evidence type="ECO:0000313" key="1">
    <source>
        <dbReference type="Proteomes" id="UP000492821"/>
    </source>
</evidence>
<protein>
    <submittedName>
        <fullName evidence="2">CBFD_NFYB_HMF domain-containing protein</fullName>
    </submittedName>
</protein>
<sequence>MAPPKRSDVAERVAETWFENVQCDPSAMMEINNLKGIFAEQLIARASDLTRLRGSKTIDVKDLQDALSLMSSSELTTMIRRDADRAVADYREKMRKKA</sequence>
<name>A0A7E4VRR3_PANRE</name>
<proteinExistence type="predicted"/>
<keyword evidence="1" id="KW-1185">Reference proteome</keyword>
<dbReference type="SUPFAM" id="SSF47113">
    <property type="entry name" value="Histone-fold"/>
    <property type="match status" value="1"/>
</dbReference>
<evidence type="ECO:0000313" key="2">
    <source>
        <dbReference type="WBParaSite" id="Pan_g24188.t1"/>
    </source>
</evidence>
<accession>A0A7E4VRR3</accession>
<dbReference type="AlphaFoldDB" id="A0A7E4VRR3"/>
<reference evidence="2" key="2">
    <citation type="submission" date="2020-10" db="UniProtKB">
        <authorList>
            <consortium name="WormBaseParasite"/>
        </authorList>
    </citation>
    <scope>IDENTIFICATION</scope>
</reference>
<dbReference type="WBParaSite" id="Pan_g24188.t1">
    <property type="protein sequence ID" value="Pan_g24188.t1"/>
    <property type="gene ID" value="Pan_g24188"/>
</dbReference>
<dbReference type="Gene3D" id="1.10.20.10">
    <property type="entry name" value="Histone, subunit A"/>
    <property type="match status" value="1"/>
</dbReference>
<dbReference type="Proteomes" id="UP000492821">
    <property type="component" value="Unassembled WGS sequence"/>
</dbReference>
<dbReference type="InterPro" id="IPR009072">
    <property type="entry name" value="Histone-fold"/>
</dbReference>